<dbReference type="Pfam" id="PF00575">
    <property type="entry name" value="S1"/>
    <property type="match status" value="5"/>
</dbReference>
<evidence type="ECO:0000313" key="13">
    <source>
        <dbReference type="Proteomes" id="UP000316674"/>
    </source>
</evidence>
<comment type="similarity">
    <text evidence="1">Belongs to the bacterial ribosomal protein bS1 family.</text>
</comment>
<feature type="domain" description="S1 motif" evidence="11">
    <location>
        <begin position="48"/>
        <end position="112"/>
    </location>
</feature>
<reference evidence="12 13" key="1">
    <citation type="submission" date="2019-03" db="EMBL/GenBank/DDBJ databases">
        <title>Metabolic potential of uncultured bacteria and archaea associated with petroleum seepage in deep-sea sediments.</title>
        <authorList>
            <person name="Dong X."/>
            <person name="Hubert C."/>
        </authorList>
    </citation>
    <scope>NUCLEOTIDE SEQUENCE [LARGE SCALE GENOMIC DNA]</scope>
    <source>
        <strain evidence="12">E26_bin6</strain>
    </source>
</reference>
<feature type="coiled-coil region" evidence="9">
    <location>
        <begin position="10"/>
        <end position="38"/>
    </location>
</feature>
<dbReference type="GO" id="GO:0003735">
    <property type="term" value="F:structural constituent of ribosome"/>
    <property type="evidence" value="ECO:0007669"/>
    <property type="project" value="TreeGrafter"/>
</dbReference>
<evidence type="ECO:0000256" key="3">
    <source>
        <dbReference type="ARBA" id="ARBA00022884"/>
    </source>
</evidence>
<evidence type="ECO:0000256" key="5">
    <source>
        <dbReference type="ARBA" id="ARBA00023274"/>
    </source>
</evidence>
<feature type="domain" description="S1 motif" evidence="11">
    <location>
        <begin position="389"/>
        <end position="458"/>
    </location>
</feature>
<dbReference type="InterPro" id="IPR050437">
    <property type="entry name" value="Ribos_protein_bS1-like"/>
</dbReference>
<name>A0A523ZJW9_UNCAE</name>
<dbReference type="InterPro" id="IPR012340">
    <property type="entry name" value="NA-bd_OB-fold"/>
</dbReference>
<comment type="function">
    <text evidence="6">Binds mRNA; thus facilitating recognition of the initiation point. It is needed to translate mRNA with a short Shine-Dalgarno (SD) purine-rich sequence.</text>
</comment>
<dbReference type="PRINTS" id="PR00681">
    <property type="entry name" value="RIBOSOMALS1"/>
</dbReference>
<dbReference type="GO" id="GO:0022627">
    <property type="term" value="C:cytosolic small ribosomal subunit"/>
    <property type="evidence" value="ECO:0007669"/>
    <property type="project" value="TreeGrafter"/>
</dbReference>
<keyword evidence="4" id="KW-0689">Ribosomal protein</keyword>
<keyword evidence="9" id="KW-0175">Coiled coil</keyword>
<dbReference type="CDD" id="cd04465">
    <property type="entry name" value="S1_RPS1_repeat_ec2_hs2"/>
    <property type="match status" value="1"/>
</dbReference>
<dbReference type="Gene3D" id="2.40.50.140">
    <property type="entry name" value="Nucleic acid-binding proteins"/>
    <property type="match status" value="5"/>
</dbReference>
<dbReference type="InterPro" id="IPR035104">
    <property type="entry name" value="Ribosomal_protein_S1-like"/>
</dbReference>
<evidence type="ECO:0000256" key="6">
    <source>
        <dbReference type="ARBA" id="ARBA00025604"/>
    </source>
</evidence>
<feature type="domain" description="S1 motif" evidence="11">
    <location>
        <begin position="217"/>
        <end position="285"/>
    </location>
</feature>
<feature type="region of interest" description="Disordered" evidence="10">
    <location>
        <begin position="464"/>
        <end position="492"/>
    </location>
</feature>
<dbReference type="AlphaFoldDB" id="A0A523ZJW9"/>
<dbReference type="Proteomes" id="UP000316674">
    <property type="component" value="Unassembled WGS sequence"/>
</dbReference>
<comment type="caution">
    <text evidence="12">The sequence shown here is derived from an EMBL/GenBank/DDBJ whole genome shotgun (WGS) entry which is preliminary data.</text>
</comment>
<feature type="compositionally biased region" description="Basic residues" evidence="10">
    <location>
        <begin position="476"/>
        <end position="487"/>
    </location>
</feature>
<evidence type="ECO:0000259" key="11">
    <source>
        <dbReference type="PROSITE" id="PS50126"/>
    </source>
</evidence>
<evidence type="ECO:0000256" key="10">
    <source>
        <dbReference type="SAM" id="MobiDB-lite"/>
    </source>
</evidence>
<dbReference type="EMBL" id="SOHY01000001">
    <property type="protein sequence ID" value="TEU04083.1"/>
    <property type="molecule type" value="Genomic_DNA"/>
</dbReference>
<dbReference type="PANTHER" id="PTHR10724">
    <property type="entry name" value="30S RIBOSOMAL PROTEIN S1"/>
    <property type="match status" value="1"/>
</dbReference>
<organism evidence="12 13">
    <name type="scientific">Aerophobetes bacterium</name>
    <dbReference type="NCBI Taxonomy" id="2030807"/>
    <lineage>
        <taxon>Bacteria</taxon>
        <taxon>Candidatus Aerophobota</taxon>
    </lineage>
</organism>
<dbReference type="SUPFAM" id="SSF50249">
    <property type="entry name" value="Nucleic acid-binding proteins"/>
    <property type="match status" value="5"/>
</dbReference>
<feature type="domain" description="S1 motif" evidence="11">
    <location>
        <begin position="302"/>
        <end position="372"/>
    </location>
</feature>
<evidence type="ECO:0000256" key="2">
    <source>
        <dbReference type="ARBA" id="ARBA00022737"/>
    </source>
</evidence>
<keyword evidence="5" id="KW-0687">Ribonucleoprotein</keyword>
<dbReference type="PROSITE" id="PS50126">
    <property type="entry name" value="S1"/>
    <property type="match status" value="5"/>
</dbReference>
<evidence type="ECO:0000256" key="1">
    <source>
        <dbReference type="ARBA" id="ARBA00006767"/>
    </source>
</evidence>
<keyword evidence="3" id="KW-0694">RNA-binding</keyword>
<evidence type="ECO:0000256" key="4">
    <source>
        <dbReference type="ARBA" id="ARBA00022980"/>
    </source>
</evidence>
<sequence>MSKSKEERLLDKAADRVIREKEREEEKEAEEFAEIIQKCKNLSFPKRGEIIEVKVVQTTKEGILLDIGAKSEGFMPWDEFNGNKEEALPLGKTLKVYVLPKSQGNHILLSKKEADLRLEWTKFEEAFKYSKPVVVRVEKMVKGGFLTRLDSLDAFLPASHISLTRRENLKKFIGEKISVRVIELNKKSRNIVLSRKILLLEEKEERRKKILDSLEEDQIVTGKVNSITKFGIFVDLGGIDGLVYPENLSWGWIKDPGYLISKGDKLKLKVLKLDREKGKISLGLKQTRPDPWKEVEKKYEIGSIVSGRVTHLTDFGAFVEIEKELEGLIHISDLSWDKRVEHPKEILGEEKEVEVKVLNIDTKKRKISLGLKQTKPDPWKELIQEHKVGDMISGKVQQVTNFGVFVNLAPGIDGMIHVSELDEQYVSHPEKIALVGDNIEAQIVEIDREKRRIRLSVRRLMQTKRKKRKEEEVRKGGKRTPPRKKKGSITILPSSEKDGIVIGDFIGEETKEKLRKNF</sequence>
<feature type="domain" description="S1 motif" evidence="11">
    <location>
        <begin position="130"/>
        <end position="196"/>
    </location>
</feature>
<keyword evidence="2" id="KW-0677">Repeat</keyword>
<dbReference type="FunFam" id="2.40.50.140:FF:000011">
    <property type="entry name" value="30S ribosomal protein S1"/>
    <property type="match status" value="1"/>
</dbReference>
<gene>
    <name evidence="12" type="ORF">E3I16_00025</name>
</gene>
<evidence type="ECO:0000256" key="8">
    <source>
        <dbReference type="ARBA" id="ARBA00035517"/>
    </source>
</evidence>
<evidence type="ECO:0000256" key="9">
    <source>
        <dbReference type="SAM" id="Coils"/>
    </source>
</evidence>
<accession>A0A523ZJW9</accession>
<evidence type="ECO:0000313" key="12">
    <source>
        <dbReference type="EMBL" id="TEU04083.1"/>
    </source>
</evidence>
<proteinExistence type="inferred from homology"/>
<dbReference type="GO" id="GO:0006412">
    <property type="term" value="P:translation"/>
    <property type="evidence" value="ECO:0007669"/>
    <property type="project" value="TreeGrafter"/>
</dbReference>
<dbReference type="PANTHER" id="PTHR10724:SF7">
    <property type="entry name" value="SMALL RIBOSOMAL SUBUNIT PROTEIN BS1C"/>
    <property type="match status" value="1"/>
</dbReference>
<evidence type="ECO:0000256" key="7">
    <source>
        <dbReference type="ARBA" id="ARBA00035293"/>
    </source>
</evidence>
<dbReference type="InterPro" id="IPR003029">
    <property type="entry name" value="S1_domain"/>
</dbReference>
<dbReference type="GO" id="GO:0003729">
    <property type="term" value="F:mRNA binding"/>
    <property type="evidence" value="ECO:0007669"/>
    <property type="project" value="TreeGrafter"/>
</dbReference>
<dbReference type="FunFam" id="2.40.50.140:FF:000103">
    <property type="entry name" value="protein RRP5 homolog"/>
    <property type="match status" value="1"/>
</dbReference>
<dbReference type="SMART" id="SM00316">
    <property type="entry name" value="S1"/>
    <property type="match status" value="5"/>
</dbReference>
<protein>
    <recommendedName>
        <fullName evidence="7">Small ribosomal subunit protein bS1</fullName>
    </recommendedName>
    <alternativeName>
        <fullName evidence="8">30S ribosomal protein S1</fullName>
    </alternativeName>
</protein>